<evidence type="ECO:0000313" key="1">
    <source>
        <dbReference type="EMBL" id="KAH3896874.1"/>
    </source>
</evidence>
<evidence type="ECO:0000313" key="2">
    <source>
        <dbReference type="Proteomes" id="UP000828390"/>
    </source>
</evidence>
<gene>
    <name evidence="1" type="ORF">DPMN_021057</name>
</gene>
<reference evidence="1" key="1">
    <citation type="journal article" date="2019" name="bioRxiv">
        <title>The Genome of the Zebra Mussel, Dreissena polymorpha: A Resource for Invasive Species Research.</title>
        <authorList>
            <person name="McCartney M.A."/>
            <person name="Auch B."/>
            <person name="Kono T."/>
            <person name="Mallez S."/>
            <person name="Zhang Y."/>
            <person name="Obille A."/>
            <person name="Becker A."/>
            <person name="Abrahante J.E."/>
            <person name="Garbe J."/>
            <person name="Badalamenti J.P."/>
            <person name="Herman A."/>
            <person name="Mangelson H."/>
            <person name="Liachko I."/>
            <person name="Sullivan S."/>
            <person name="Sone E.D."/>
            <person name="Koren S."/>
            <person name="Silverstein K.A.T."/>
            <person name="Beckman K.B."/>
            <person name="Gohl D.M."/>
        </authorList>
    </citation>
    <scope>NUCLEOTIDE SEQUENCE</scope>
    <source>
        <strain evidence="1">Duluth1</strain>
        <tissue evidence="1">Whole animal</tissue>
    </source>
</reference>
<keyword evidence="2" id="KW-1185">Reference proteome</keyword>
<dbReference type="EMBL" id="JAIWYP010000001">
    <property type="protein sequence ID" value="KAH3896874.1"/>
    <property type="molecule type" value="Genomic_DNA"/>
</dbReference>
<organism evidence="1 2">
    <name type="scientific">Dreissena polymorpha</name>
    <name type="common">Zebra mussel</name>
    <name type="synonym">Mytilus polymorpha</name>
    <dbReference type="NCBI Taxonomy" id="45954"/>
    <lineage>
        <taxon>Eukaryota</taxon>
        <taxon>Metazoa</taxon>
        <taxon>Spiralia</taxon>
        <taxon>Lophotrochozoa</taxon>
        <taxon>Mollusca</taxon>
        <taxon>Bivalvia</taxon>
        <taxon>Autobranchia</taxon>
        <taxon>Heteroconchia</taxon>
        <taxon>Euheterodonta</taxon>
        <taxon>Imparidentia</taxon>
        <taxon>Neoheterodontei</taxon>
        <taxon>Myida</taxon>
        <taxon>Dreissenoidea</taxon>
        <taxon>Dreissenidae</taxon>
        <taxon>Dreissena</taxon>
    </lineage>
</organism>
<dbReference type="AlphaFoldDB" id="A0A9D4NN67"/>
<reference evidence="1" key="2">
    <citation type="submission" date="2020-11" db="EMBL/GenBank/DDBJ databases">
        <authorList>
            <person name="McCartney M.A."/>
            <person name="Auch B."/>
            <person name="Kono T."/>
            <person name="Mallez S."/>
            <person name="Becker A."/>
            <person name="Gohl D.M."/>
            <person name="Silverstein K.A.T."/>
            <person name="Koren S."/>
            <person name="Bechman K.B."/>
            <person name="Herman A."/>
            <person name="Abrahante J.E."/>
            <person name="Garbe J."/>
        </authorList>
    </citation>
    <scope>NUCLEOTIDE SEQUENCE</scope>
    <source>
        <strain evidence="1">Duluth1</strain>
        <tissue evidence="1">Whole animal</tissue>
    </source>
</reference>
<proteinExistence type="predicted"/>
<protein>
    <submittedName>
        <fullName evidence="1">Uncharacterized protein</fullName>
    </submittedName>
</protein>
<sequence>MTSSSPSVCLVRENWGPLPAIIEYGKRCLFSFLSRLPRMPRILVGSYSVQLDF</sequence>
<name>A0A9D4NN67_DREPO</name>
<comment type="caution">
    <text evidence="1">The sequence shown here is derived from an EMBL/GenBank/DDBJ whole genome shotgun (WGS) entry which is preliminary data.</text>
</comment>
<accession>A0A9D4NN67</accession>
<dbReference type="Proteomes" id="UP000828390">
    <property type="component" value="Unassembled WGS sequence"/>
</dbReference>